<gene>
    <name evidence="3" type="ORF">TSPGSL018_25552</name>
</gene>
<feature type="chain" id="PRO_5001605725" evidence="2">
    <location>
        <begin position="22"/>
        <end position="90"/>
    </location>
</feature>
<evidence type="ECO:0000256" key="1">
    <source>
        <dbReference type="SAM" id="MobiDB-lite"/>
    </source>
</evidence>
<reference evidence="3" key="1">
    <citation type="submission" date="2014-05" db="EMBL/GenBank/DDBJ databases">
        <title>The transcriptome of the halophilic microalga Tetraselmis sp. GSL018 isolated from the Great Salt Lake, Utah.</title>
        <authorList>
            <person name="Jinkerson R.E."/>
            <person name="D'Adamo S."/>
            <person name="Posewitz M.C."/>
        </authorList>
    </citation>
    <scope>NUCLEOTIDE SEQUENCE</scope>
    <source>
        <strain evidence="3">GSL018</strain>
    </source>
</reference>
<evidence type="ECO:0000256" key="2">
    <source>
        <dbReference type="SAM" id="SignalP"/>
    </source>
</evidence>
<proteinExistence type="predicted"/>
<feature type="region of interest" description="Disordered" evidence="1">
    <location>
        <begin position="41"/>
        <end position="64"/>
    </location>
</feature>
<accession>A0A061RNW8</accession>
<feature type="compositionally biased region" description="Basic and acidic residues" evidence="1">
    <location>
        <begin position="53"/>
        <end position="64"/>
    </location>
</feature>
<name>A0A061RNW8_9CHLO</name>
<keyword evidence="2" id="KW-0732">Signal</keyword>
<evidence type="ECO:0000313" key="3">
    <source>
        <dbReference type="EMBL" id="JAC74587.1"/>
    </source>
</evidence>
<feature type="signal peptide" evidence="2">
    <location>
        <begin position="1"/>
        <end position="21"/>
    </location>
</feature>
<sequence>MHNRSLSSADLAIALLVLGGAVDFLRRAGDFRDWLTAGRDTDESLDLSSEWSGDERSEQETMEEPMREALLLDRTRDRSRGVFPGVSFGR</sequence>
<organism evidence="3">
    <name type="scientific">Tetraselmis sp. GSL018</name>
    <dbReference type="NCBI Taxonomy" id="582737"/>
    <lineage>
        <taxon>Eukaryota</taxon>
        <taxon>Viridiplantae</taxon>
        <taxon>Chlorophyta</taxon>
        <taxon>core chlorophytes</taxon>
        <taxon>Chlorodendrophyceae</taxon>
        <taxon>Chlorodendrales</taxon>
        <taxon>Chlorodendraceae</taxon>
        <taxon>Tetraselmis</taxon>
    </lineage>
</organism>
<dbReference type="EMBL" id="GBEZ01011178">
    <property type="protein sequence ID" value="JAC74587.1"/>
    <property type="molecule type" value="Transcribed_RNA"/>
</dbReference>
<dbReference type="AlphaFoldDB" id="A0A061RNW8"/>
<protein>
    <submittedName>
        <fullName evidence="3">Uncharacterized protein</fullName>
    </submittedName>
</protein>